<keyword evidence="6 11" id="KW-0812">Transmembrane</keyword>
<dbReference type="CDD" id="cd00082">
    <property type="entry name" value="HisKA"/>
    <property type="match status" value="1"/>
</dbReference>
<dbReference type="Gene3D" id="3.30.565.10">
    <property type="entry name" value="Histidine kinase-like ATPase, C-terminal domain"/>
    <property type="match status" value="1"/>
</dbReference>
<dbReference type="PRINTS" id="PR00344">
    <property type="entry name" value="BCTRLSENSOR"/>
</dbReference>
<evidence type="ECO:0000256" key="4">
    <source>
        <dbReference type="ARBA" id="ARBA00022553"/>
    </source>
</evidence>
<dbReference type="InterPro" id="IPR004358">
    <property type="entry name" value="Sig_transdc_His_kin-like_C"/>
</dbReference>
<feature type="transmembrane region" description="Helical" evidence="11">
    <location>
        <begin position="20"/>
        <end position="43"/>
    </location>
</feature>
<keyword evidence="8 11" id="KW-1133">Transmembrane helix</keyword>
<evidence type="ECO:0000256" key="3">
    <source>
        <dbReference type="ARBA" id="ARBA00012438"/>
    </source>
</evidence>
<evidence type="ECO:0000256" key="11">
    <source>
        <dbReference type="SAM" id="Phobius"/>
    </source>
</evidence>
<evidence type="ECO:0000256" key="1">
    <source>
        <dbReference type="ARBA" id="ARBA00000085"/>
    </source>
</evidence>
<evidence type="ECO:0000256" key="10">
    <source>
        <dbReference type="ARBA" id="ARBA00023136"/>
    </source>
</evidence>
<evidence type="ECO:0000256" key="2">
    <source>
        <dbReference type="ARBA" id="ARBA00004370"/>
    </source>
</evidence>
<dbReference type="CDD" id="cd00075">
    <property type="entry name" value="HATPase"/>
    <property type="match status" value="1"/>
</dbReference>
<dbReference type="EMBL" id="JAFIWB010000003">
    <property type="protein sequence ID" value="MBN6101451.1"/>
    <property type="molecule type" value="Genomic_DNA"/>
</dbReference>
<feature type="transmembrane region" description="Helical" evidence="11">
    <location>
        <begin position="96"/>
        <end position="117"/>
    </location>
</feature>
<dbReference type="Gene3D" id="6.10.340.10">
    <property type="match status" value="1"/>
</dbReference>
<dbReference type="Pfam" id="PF02518">
    <property type="entry name" value="HATPase_c"/>
    <property type="match status" value="1"/>
</dbReference>
<dbReference type="SMART" id="SM00304">
    <property type="entry name" value="HAMP"/>
    <property type="match status" value="1"/>
</dbReference>
<dbReference type="SMART" id="SM00387">
    <property type="entry name" value="HATPase_c"/>
    <property type="match status" value="1"/>
</dbReference>
<evidence type="ECO:0000256" key="5">
    <source>
        <dbReference type="ARBA" id="ARBA00022679"/>
    </source>
</evidence>
<evidence type="ECO:0000313" key="15">
    <source>
        <dbReference type="Proteomes" id="UP000695802"/>
    </source>
</evidence>
<sequence length="395" mass="43888">MKWPFARRKAHTPLWRWAGLRMSALAVVAILAIVFGMWLRFAIWDILTLRQMPPAARQEMMELREDPHSNEQRLWQLFARYYDVADFLPGLASRDWLLLAVLVIASIPVIVVCGLLASRPLSRQFSNVAEAARRISEGDFSARAKVIPSAPDELASFAMDFNGMTAQLQQYEREVRDSSAMLAHELRTPLNAAMGRVQGMLDQVFPCSDEQLQMVHRQLEQINRLVGDLHLLSMARANQLMLEPHTFPLDVLIRERLAWLAQPLQAAQMEVEVRVPGGVSISADRDRIGQVLSVLIDNALRYAAAGKHLLIEVSAGANDMLICVCDRGPGVTPELLPRMVDRFWRAEDSRARHSGGSGLGLSIAAAICHAHGGALEFGNRDGGGLCARVRLPRVA</sequence>
<dbReference type="SMART" id="SM00388">
    <property type="entry name" value="HisKA"/>
    <property type="match status" value="1"/>
</dbReference>
<dbReference type="PANTHER" id="PTHR45436">
    <property type="entry name" value="SENSOR HISTIDINE KINASE YKOH"/>
    <property type="match status" value="1"/>
</dbReference>
<dbReference type="Pfam" id="PF00512">
    <property type="entry name" value="HisKA"/>
    <property type="match status" value="1"/>
</dbReference>
<keyword evidence="9" id="KW-0902">Two-component regulatory system</keyword>
<feature type="domain" description="Histidine kinase" evidence="12">
    <location>
        <begin position="181"/>
        <end position="395"/>
    </location>
</feature>
<feature type="domain" description="HAMP" evidence="13">
    <location>
        <begin position="119"/>
        <end position="173"/>
    </location>
</feature>
<comment type="caution">
    <text evidence="14">The sequence shown here is derived from an EMBL/GenBank/DDBJ whole genome shotgun (WGS) entry which is preliminary data.</text>
</comment>
<gene>
    <name evidence="14" type="ORF">JR064_04660</name>
</gene>
<comment type="subcellular location">
    <subcellularLocation>
        <location evidence="2">Membrane</location>
    </subcellularLocation>
</comment>
<keyword evidence="4" id="KW-0597">Phosphoprotein</keyword>
<dbReference type="SUPFAM" id="SSF55874">
    <property type="entry name" value="ATPase domain of HSP90 chaperone/DNA topoisomerase II/histidine kinase"/>
    <property type="match status" value="1"/>
</dbReference>
<evidence type="ECO:0000313" key="14">
    <source>
        <dbReference type="EMBL" id="MBN6101451.1"/>
    </source>
</evidence>
<dbReference type="PROSITE" id="PS50885">
    <property type="entry name" value="HAMP"/>
    <property type="match status" value="1"/>
</dbReference>
<evidence type="ECO:0000259" key="12">
    <source>
        <dbReference type="PROSITE" id="PS50109"/>
    </source>
</evidence>
<keyword evidence="5" id="KW-0808">Transferase</keyword>
<dbReference type="PANTHER" id="PTHR45436:SF5">
    <property type="entry name" value="SENSOR HISTIDINE KINASE TRCS"/>
    <property type="match status" value="1"/>
</dbReference>
<dbReference type="InterPro" id="IPR003660">
    <property type="entry name" value="HAMP_dom"/>
</dbReference>
<accession>A0ABS3AYU9</accession>
<dbReference type="Gene3D" id="1.10.287.130">
    <property type="match status" value="1"/>
</dbReference>
<comment type="catalytic activity">
    <reaction evidence="1">
        <text>ATP + protein L-histidine = ADP + protein N-phospho-L-histidine.</text>
        <dbReference type="EC" id="2.7.13.3"/>
    </reaction>
</comment>
<evidence type="ECO:0000256" key="7">
    <source>
        <dbReference type="ARBA" id="ARBA00022777"/>
    </source>
</evidence>
<dbReference type="InterPro" id="IPR036890">
    <property type="entry name" value="HATPase_C_sf"/>
</dbReference>
<dbReference type="InterPro" id="IPR005467">
    <property type="entry name" value="His_kinase_dom"/>
</dbReference>
<dbReference type="EC" id="2.7.13.3" evidence="3"/>
<evidence type="ECO:0000256" key="8">
    <source>
        <dbReference type="ARBA" id="ARBA00022989"/>
    </source>
</evidence>
<dbReference type="InterPro" id="IPR003594">
    <property type="entry name" value="HATPase_dom"/>
</dbReference>
<dbReference type="InterPro" id="IPR003661">
    <property type="entry name" value="HisK_dim/P_dom"/>
</dbReference>
<dbReference type="InterPro" id="IPR050428">
    <property type="entry name" value="TCS_sensor_his_kinase"/>
</dbReference>
<dbReference type="Proteomes" id="UP000695802">
    <property type="component" value="Unassembled WGS sequence"/>
</dbReference>
<keyword evidence="10 11" id="KW-0472">Membrane</keyword>
<reference evidence="14 15" key="1">
    <citation type="submission" date="2021-02" db="EMBL/GenBank/DDBJ databases">
        <title>Taxonomically Unique Crown Gall-Associated Xanthomonas Stains Have Deficiency in Virulence Repertories.</title>
        <authorList>
            <person name="Mafakheri H."/>
            <person name="Taghavi S.M."/>
            <person name="Dimkic I."/>
            <person name="Nemanja K."/>
            <person name="Osdaghi E."/>
        </authorList>
    </citation>
    <scope>NUCLEOTIDE SEQUENCE [LARGE SCALE GENOMIC DNA]</scope>
    <source>
        <strain evidence="14 15">FX4</strain>
    </source>
</reference>
<dbReference type="GO" id="GO:0016301">
    <property type="term" value="F:kinase activity"/>
    <property type="evidence" value="ECO:0007669"/>
    <property type="project" value="UniProtKB-KW"/>
</dbReference>
<dbReference type="Pfam" id="PF00672">
    <property type="entry name" value="HAMP"/>
    <property type="match status" value="1"/>
</dbReference>
<dbReference type="CDD" id="cd06225">
    <property type="entry name" value="HAMP"/>
    <property type="match status" value="1"/>
</dbReference>
<protein>
    <recommendedName>
        <fullName evidence="3">histidine kinase</fullName>
        <ecNumber evidence="3">2.7.13.3</ecNumber>
    </recommendedName>
</protein>
<proteinExistence type="predicted"/>
<evidence type="ECO:0000256" key="6">
    <source>
        <dbReference type="ARBA" id="ARBA00022692"/>
    </source>
</evidence>
<keyword evidence="7 14" id="KW-0418">Kinase</keyword>
<name>A0ABS3AYU9_9XANT</name>
<evidence type="ECO:0000259" key="13">
    <source>
        <dbReference type="PROSITE" id="PS50885"/>
    </source>
</evidence>
<keyword evidence="15" id="KW-1185">Reference proteome</keyword>
<dbReference type="RefSeq" id="WP_206228960.1">
    <property type="nucleotide sequence ID" value="NZ_JAFIWB010000003.1"/>
</dbReference>
<dbReference type="SUPFAM" id="SSF47384">
    <property type="entry name" value="Homodimeric domain of signal transducing histidine kinase"/>
    <property type="match status" value="1"/>
</dbReference>
<evidence type="ECO:0000256" key="9">
    <source>
        <dbReference type="ARBA" id="ARBA00023012"/>
    </source>
</evidence>
<dbReference type="InterPro" id="IPR036097">
    <property type="entry name" value="HisK_dim/P_sf"/>
</dbReference>
<organism evidence="14 15">
    <name type="scientific">Xanthomonas bonasiae</name>
    <dbReference type="NCBI Taxonomy" id="2810351"/>
    <lineage>
        <taxon>Bacteria</taxon>
        <taxon>Pseudomonadati</taxon>
        <taxon>Pseudomonadota</taxon>
        <taxon>Gammaproteobacteria</taxon>
        <taxon>Lysobacterales</taxon>
        <taxon>Lysobacteraceae</taxon>
        <taxon>Xanthomonas</taxon>
    </lineage>
</organism>
<dbReference type="PROSITE" id="PS50109">
    <property type="entry name" value="HIS_KIN"/>
    <property type="match status" value="1"/>
</dbReference>